<keyword evidence="2" id="KW-1185">Reference proteome</keyword>
<dbReference type="EMBL" id="JBGMDY010000011">
    <property type="protein sequence ID" value="KAL2317605.1"/>
    <property type="molecule type" value="Genomic_DNA"/>
</dbReference>
<dbReference type="Proteomes" id="UP001603857">
    <property type="component" value="Unassembled WGS sequence"/>
</dbReference>
<proteinExistence type="predicted"/>
<protein>
    <submittedName>
        <fullName evidence="1">Uncharacterized protein</fullName>
    </submittedName>
</protein>
<gene>
    <name evidence="1" type="ORF">Fmac_031481</name>
</gene>
<evidence type="ECO:0000313" key="1">
    <source>
        <dbReference type="EMBL" id="KAL2317605.1"/>
    </source>
</evidence>
<dbReference type="AlphaFoldDB" id="A0ABD1L265"/>
<name>A0ABD1L265_9FABA</name>
<sequence length="98" mass="11518">MRCIVHRWKLAVAALDRLKEDIRKNNSPRYYISILEGDNDGMQSETEEPPIVVQMDTILLYTRSHVWTTILINLYNSQYKSWTKLGTRKDRYLALTSA</sequence>
<organism evidence="1 2">
    <name type="scientific">Flemingia macrophylla</name>
    <dbReference type="NCBI Taxonomy" id="520843"/>
    <lineage>
        <taxon>Eukaryota</taxon>
        <taxon>Viridiplantae</taxon>
        <taxon>Streptophyta</taxon>
        <taxon>Embryophyta</taxon>
        <taxon>Tracheophyta</taxon>
        <taxon>Spermatophyta</taxon>
        <taxon>Magnoliopsida</taxon>
        <taxon>eudicotyledons</taxon>
        <taxon>Gunneridae</taxon>
        <taxon>Pentapetalae</taxon>
        <taxon>rosids</taxon>
        <taxon>fabids</taxon>
        <taxon>Fabales</taxon>
        <taxon>Fabaceae</taxon>
        <taxon>Papilionoideae</taxon>
        <taxon>50 kb inversion clade</taxon>
        <taxon>NPAAA clade</taxon>
        <taxon>indigoferoid/millettioid clade</taxon>
        <taxon>Phaseoleae</taxon>
        <taxon>Flemingia</taxon>
    </lineage>
</organism>
<evidence type="ECO:0000313" key="2">
    <source>
        <dbReference type="Proteomes" id="UP001603857"/>
    </source>
</evidence>
<accession>A0ABD1L265</accession>
<reference evidence="1 2" key="1">
    <citation type="submission" date="2024-08" db="EMBL/GenBank/DDBJ databases">
        <title>Insights into the chromosomal genome structure of Flemingia macrophylla.</title>
        <authorList>
            <person name="Ding Y."/>
            <person name="Zhao Y."/>
            <person name="Bi W."/>
            <person name="Wu M."/>
            <person name="Zhao G."/>
            <person name="Gong Y."/>
            <person name="Li W."/>
            <person name="Zhang P."/>
        </authorList>
    </citation>
    <scope>NUCLEOTIDE SEQUENCE [LARGE SCALE GENOMIC DNA]</scope>
    <source>
        <strain evidence="1">DYQJB</strain>
        <tissue evidence="1">Leaf</tissue>
    </source>
</reference>
<comment type="caution">
    <text evidence="1">The sequence shown here is derived from an EMBL/GenBank/DDBJ whole genome shotgun (WGS) entry which is preliminary data.</text>
</comment>